<dbReference type="PANTHER" id="PTHR33713">
    <property type="entry name" value="ANTITOXIN YAFN-RELATED"/>
    <property type="match status" value="1"/>
</dbReference>
<comment type="function">
    <text evidence="2">Antitoxin component of a type II toxin-antitoxin (TA) system.</text>
</comment>
<comment type="caution">
    <text evidence="3">The sequence shown here is derived from an EMBL/GenBank/DDBJ whole genome shotgun (WGS) entry which is preliminary data.</text>
</comment>
<reference evidence="3 4" key="1">
    <citation type="submission" date="2016-09" db="EMBL/GenBank/DDBJ databases">
        <authorList>
            <person name="Capua I."/>
            <person name="De Benedictis P."/>
            <person name="Joannis T."/>
            <person name="Lombin L.H."/>
            <person name="Cattoli G."/>
        </authorList>
    </citation>
    <scope>NUCLEOTIDE SEQUENCE [LARGE SCALE GENOMIC DNA]</scope>
    <source>
        <strain evidence="3 4">ANC 4671</strain>
    </source>
</reference>
<dbReference type="Proteomes" id="UP000185895">
    <property type="component" value="Unassembled WGS sequence"/>
</dbReference>
<dbReference type="InterPro" id="IPR036165">
    <property type="entry name" value="YefM-like_sf"/>
</dbReference>
<dbReference type="Pfam" id="PF02604">
    <property type="entry name" value="PhdYeFM_antitox"/>
    <property type="match status" value="1"/>
</dbReference>
<name>A0A1E7R6N1_9GAMM</name>
<gene>
    <name evidence="3" type="ORF">BJI46_13230</name>
</gene>
<accession>A0A1E7R6N1</accession>
<dbReference type="AlphaFoldDB" id="A0A1E7R6N1"/>
<dbReference type="PANTHER" id="PTHR33713:SF6">
    <property type="entry name" value="ANTITOXIN YEFM"/>
    <property type="match status" value="1"/>
</dbReference>
<dbReference type="EMBL" id="MKKK01000029">
    <property type="protein sequence ID" value="OEY94961.1"/>
    <property type="molecule type" value="Genomic_DNA"/>
</dbReference>
<dbReference type="Gene3D" id="6.10.250.330">
    <property type="match status" value="1"/>
</dbReference>
<organism evidence="3 4">
    <name type="scientific">Acinetobacter qingfengensis</name>
    <dbReference type="NCBI Taxonomy" id="1262585"/>
    <lineage>
        <taxon>Bacteria</taxon>
        <taxon>Pseudomonadati</taxon>
        <taxon>Pseudomonadota</taxon>
        <taxon>Gammaproteobacteria</taxon>
        <taxon>Moraxellales</taxon>
        <taxon>Moraxellaceae</taxon>
        <taxon>Acinetobacter</taxon>
    </lineage>
</organism>
<evidence type="ECO:0000256" key="2">
    <source>
        <dbReference type="RuleBase" id="RU362080"/>
    </source>
</evidence>
<dbReference type="SUPFAM" id="SSF143120">
    <property type="entry name" value="YefM-like"/>
    <property type="match status" value="1"/>
</dbReference>
<dbReference type="STRING" id="1262585.BJI46_13230"/>
<dbReference type="RefSeq" id="WP_070070096.1">
    <property type="nucleotide sequence ID" value="NZ_MKKK01000029.1"/>
</dbReference>
<sequence>MKVVTYSDLRKNLANVLDGVIDDHSPVLVTRQNNQTAVLISLDDFNAYEETAHLLKSPANAKRLRDSIAQIETGRIYNHELIEE</sequence>
<keyword evidence="4" id="KW-1185">Reference proteome</keyword>
<evidence type="ECO:0000313" key="3">
    <source>
        <dbReference type="EMBL" id="OEY94961.1"/>
    </source>
</evidence>
<dbReference type="NCBIfam" id="TIGR01552">
    <property type="entry name" value="phd_fam"/>
    <property type="match status" value="1"/>
</dbReference>
<proteinExistence type="inferred from homology"/>
<dbReference type="InterPro" id="IPR006442">
    <property type="entry name" value="Antitoxin_Phd/YefM"/>
</dbReference>
<dbReference type="Gene3D" id="3.40.1620.10">
    <property type="entry name" value="YefM-like domain"/>
    <property type="match status" value="1"/>
</dbReference>
<evidence type="ECO:0000313" key="4">
    <source>
        <dbReference type="Proteomes" id="UP000185895"/>
    </source>
</evidence>
<evidence type="ECO:0000256" key="1">
    <source>
        <dbReference type="ARBA" id="ARBA00009981"/>
    </source>
</evidence>
<protein>
    <recommendedName>
        <fullName evidence="2">Antitoxin</fullName>
    </recommendedName>
</protein>
<dbReference type="OrthoDB" id="9802003at2"/>
<comment type="similarity">
    <text evidence="1 2">Belongs to the phD/YefM antitoxin family.</text>
</comment>
<dbReference type="InterPro" id="IPR051405">
    <property type="entry name" value="phD/YefM_antitoxin"/>
</dbReference>